<evidence type="ECO:0000256" key="1">
    <source>
        <dbReference type="SAM" id="SignalP"/>
    </source>
</evidence>
<dbReference type="STRING" id="1622118.Lupro_10385"/>
<sequence>MKKIIFILGILLLIFNSCNVSNDDERNVSYNVEFKDTPQNFDYSTTIIYTGEDGFSKSDELQSAFSLWSQGGGSFSKGDRVSISANTALTRGTITLTIICKDCKNENLIDDRIKKIINLETIKVGELSLNLE</sequence>
<accession>A0A0X8G8K2</accession>
<dbReference type="Proteomes" id="UP000059672">
    <property type="component" value="Chromosome"/>
</dbReference>
<dbReference type="KEGG" id="lut:Lupro_10385"/>
<protein>
    <recommendedName>
        <fullName evidence="4">Lipoprotein</fullName>
    </recommendedName>
</protein>
<evidence type="ECO:0000313" key="2">
    <source>
        <dbReference type="EMBL" id="AMC11648.1"/>
    </source>
</evidence>
<dbReference type="EMBL" id="CP013355">
    <property type="protein sequence ID" value="AMC11648.1"/>
    <property type="molecule type" value="Genomic_DNA"/>
</dbReference>
<organism evidence="2 3">
    <name type="scientific">Lutibacter profundi</name>
    <dbReference type="NCBI Taxonomy" id="1622118"/>
    <lineage>
        <taxon>Bacteria</taxon>
        <taxon>Pseudomonadati</taxon>
        <taxon>Bacteroidota</taxon>
        <taxon>Flavobacteriia</taxon>
        <taxon>Flavobacteriales</taxon>
        <taxon>Flavobacteriaceae</taxon>
        <taxon>Lutibacter</taxon>
    </lineage>
</organism>
<keyword evidence="1" id="KW-0732">Signal</keyword>
<proteinExistence type="predicted"/>
<evidence type="ECO:0008006" key="4">
    <source>
        <dbReference type="Google" id="ProtNLM"/>
    </source>
</evidence>
<keyword evidence="3" id="KW-1185">Reference proteome</keyword>
<reference evidence="3" key="1">
    <citation type="submission" date="2015-12" db="EMBL/GenBank/DDBJ databases">
        <title>Complete genome sequence of Lutibacter profundus strain LP1.</title>
        <authorList>
            <person name="Wissuwa J."/>
            <person name="Le Moine Bauer S."/>
            <person name="Stokke R."/>
            <person name="Dahle H."/>
            <person name="Steen I.H."/>
        </authorList>
    </citation>
    <scope>NUCLEOTIDE SEQUENCE [LARGE SCALE GENOMIC DNA]</scope>
    <source>
        <strain evidence="3">LP1</strain>
    </source>
</reference>
<feature type="signal peptide" evidence="1">
    <location>
        <begin position="1"/>
        <end position="22"/>
    </location>
</feature>
<name>A0A0X8G8K2_9FLAO</name>
<dbReference type="RefSeq" id="WP_068209796.1">
    <property type="nucleotide sequence ID" value="NZ_CP013355.1"/>
</dbReference>
<reference evidence="2 3" key="2">
    <citation type="journal article" date="2016" name="Int. J. Syst. Evol. Microbiol.">
        <title>Lutibacter profundi sp. nov., isolated from a deep-sea hydrothermal system on the Arctic Mid-Ocean Ridge and emended description of the genus Lutibacter.</title>
        <authorList>
            <person name="Le Moine Bauer S."/>
            <person name="Roalkvam I."/>
            <person name="Steen I.H."/>
            <person name="Dahle H."/>
        </authorList>
    </citation>
    <scope>NUCLEOTIDE SEQUENCE [LARGE SCALE GENOMIC DNA]</scope>
    <source>
        <strain evidence="2 3">LP1</strain>
    </source>
</reference>
<feature type="chain" id="PRO_5007066346" description="Lipoprotein" evidence="1">
    <location>
        <begin position="23"/>
        <end position="132"/>
    </location>
</feature>
<dbReference type="AlphaFoldDB" id="A0A0X8G8K2"/>
<evidence type="ECO:0000313" key="3">
    <source>
        <dbReference type="Proteomes" id="UP000059672"/>
    </source>
</evidence>
<gene>
    <name evidence="2" type="ORF">Lupro_10385</name>
</gene>